<gene>
    <name evidence="3" type="ORF">QE375_003141</name>
</gene>
<feature type="region of interest" description="Disordered" evidence="1">
    <location>
        <begin position="243"/>
        <end position="289"/>
    </location>
</feature>
<feature type="transmembrane region" description="Helical" evidence="2">
    <location>
        <begin position="15"/>
        <end position="33"/>
    </location>
</feature>
<evidence type="ECO:0000256" key="2">
    <source>
        <dbReference type="SAM" id="Phobius"/>
    </source>
</evidence>
<keyword evidence="2" id="KW-0812">Transmembrane</keyword>
<organism evidence="3 4">
    <name type="scientific">Microbacterium foliorum</name>
    <dbReference type="NCBI Taxonomy" id="104336"/>
    <lineage>
        <taxon>Bacteria</taxon>
        <taxon>Bacillati</taxon>
        <taxon>Actinomycetota</taxon>
        <taxon>Actinomycetes</taxon>
        <taxon>Micrococcales</taxon>
        <taxon>Microbacteriaceae</taxon>
        <taxon>Microbacterium</taxon>
    </lineage>
</organism>
<reference evidence="3 4" key="1">
    <citation type="submission" date="2023-08" db="EMBL/GenBank/DDBJ databases">
        <title>Functional and genomic diversity of the sorghum phyllosphere microbiome.</title>
        <authorList>
            <person name="Shade A."/>
        </authorList>
    </citation>
    <scope>NUCLEOTIDE SEQUENCE [LARGE SCALE GENOMIC DNA]</scope>
    <source>
        <strain evidence="3 4">SORGH_AS_0445</strain>
    </source>
</reference>
<dbReference type="EMBL" id="JAVIZQ010000001">
    <property type="protein sequence ID" value="MDR6143587.1"/>
    <property type="molecule type" value="Genomic_DNA"/>
</dbReference>
<protein>
    <submittedName>
        <fullName evidence="3">Uncharacterized protein</fullName>
    </submittedName>
</protein>
<evidence type="ECO:0000313" key="3">
    <source>
        <dbReference type="EMBL" id="MDR6143587.1"/>
    </source>
</evidence>
<evidence type="ECO:0000313" key="4">
    <source>
        <dbReference type="Proteomes" id="UP001249291"/>
    </source>
</evidence>
<accession>A0ABU1HU60</accession>
<keyword evidence="2" id="KW-0472">Membrane</keyword>
<name>A0ABU1HU60_9MICO</name>
<dbReference type="RefSeq" id="WP_309692837.1">
    <property type="nucleotide sequence ID" value="NZ_JAVIZQ010000001.1"/>
</dbReference>
<sequence length="289" mass="32352">MDEFIRGFWIFAGNYWWLAFPILGMAGGAAKAWERSAKRRHERRIETLRLKAEIKTAQLEARNGRAKRIGPAVVDTTASVTPNTLLERLFSEHDEITARWLDYELDVAKLIAFPAMSDGRQPLVAAFLRAKKTADALRPPSADSTVTERQVSEYLDAVGAYAVAFEIAEKDARRLRDSTFTEPERKRLDRAQQLLKVAVDESATQAERNVAYRRVRDELEGLILLSDEAVQVLEKQVARELPEHATAAASPAPEPDRIVLPSATKTPPPRTRTAEPAQPSANDDRETPQ</sequence>
<keyword evidence="2" id="KW-1133">Transmembrane helix</keyword>
<comment type="caution">
    <text evidence="3">The sequence shown here is derived from an EMBL/GenBank/DDBJ whole genome shotgun (WGS) entry which is preliminary data.</text>
</comment>
<evidence type="ECO:0000256" key="1">
    <source>
        <dbReference type="SAM" id="MobiDB-lite"/>
    </source>
</evidence>
<proteinExistence type="predicted"/>
<dbReference type="Proteomes" id="UP001249291">
    <property type="component" value="Unassembled WGS sequence"/>
</dbReference>
<keyword evidence="4" id="KW-1185">Reference proteome</keyword>